<comment type="catalytic activity">
    <reaction evidence="15 17 19">
        <text>(6S)-NADHX + ADP = AMP + phosphate + NADH + H(+)</text>
        <dbReference type="Rhea" id="RHEA:32223"/>
        <dbReference type="ChEBI" id="CHEBI:15378"/>
        <dbReference type="ChEBI" id="CHEBI:43474"/>
        <dbReference type="ChEBI" id="CHEBI:57945"/>
        <dbReference type="ChEBI" id="CHEBI:64074"/>
        <dbReference type="ChEBI" id="CHEBI:456215"/>
        <dbReference type="ChEBI" id="CHEBI:456216"/>
        <dbReference type="EC" id="4.2.1.136"/>
    </reaction>
</comment>
<dbReference type="Gene3D" id="3.40.50.10260">
    <property type="entry name" value="YjeF N-terminal domain"/>
    <property type="match status" value="1"/>
</dbReference>
<evidence type="ECO:0000256" key="7">
    <source>
        <dbReference type="ARBA" id="ARBA00022840"/>
    </source>
</evidence>
<dbReference type="InterPro" id="IPR000631">
    <property type="entry name" value="CARKD"/>
</dbReference>
<dbReference type="PROSITE" id="PS01050">
    <property type="entry name" value="YJEF_C_2"/>
    <property type="match status" value="1"/>
</dbReference>
<feature type="binding site" evidence="17">
    <location>
        <position position="441"/>
    </location>
    <ligand>
        <name>(6S)-NADPHX</name>
        <dbReference type="ChEBI" id="CHEBI:64076"/>
    </ligand>
</feature>
<keyword evidence="13" id="KW-0511">Multifunctional enzyme</keyword>
<dbReference type="EMBL" id="JAKVTV010000002">
    <property type="protein sequence ID" value="MCH4823027.1"/>
    <property type="molecule type" value="Genomic_DNA"/>
</dbReference>
<dbReference type="PROSITE" id="PS51383">
    <property type="entry name" value="YJEF_C_3"/>
    <property type="match status" value="1"/>
</dbReference>
<evidence type="ECO:0000256" key="18">
    <source>
        <dbReference type="HAMAP-Rule" id="MF_01966"/>
    </source>
</evidence>
<evidence type="ECO:0000256" key="1">
    <source>
        <dbReference type="ARBA" id="ARBA00000013"/>
    </source>
</evidence>
<comment type="catalytic activity">
    <reaction evidence="2 18 19">
        <text>(6R)-NADPHX = (6S)-NADPHX</text>
        <dbReference type="Rhea" id="RHEA:32227"/>
        <dbReference type="ChEBI" id="CHEBI:64076"/>
        <dbReference type="ChEBI" id="CHEBI:64077"/>
        <dbReference type="EC" id="5.1.99.6"/>
    </reaction>
</comment>
<evidence type="ECO:0000256" key="6">
    <source>
        <dbReference type="ARBA" id="ARBA00022741"/>
    </source>
</evidence>
<dbReference type="SUPFAM" id="SSF53613">
    <property type="entry name" value="Ribokinase-like"/>
    <property type="match status" value="1"/>
</dbReference>
<evidence type="ECO:0000256" key="3">
    <source>
        <dbReference type="ARBA" id="ARBA00006001"/>
    </source>
</evidence>
<keyword evidence="11 18" id="KW-0413">Isomerase</keyword>
<comment type="cofactor">
    <cofactor evidence="17">
        <name>Mg(2+)</name>
        <dbReference type="ChEBI" id="CHEBI:18420"/>
    </cofactor>
</comment>
<evidence type="ECO:0000256" key="14">
    <source>
        <dbReference type="ARBA" id="ARBA00025153"/>
    </source>
</evidence>
<comment type="function">
    <text evidence="18">Catalyzes the epimerization of the S- and R-forms of NAD(P)HX, a damaged form of NAD(P)H that is a result of enzymatic or heat-dependent hydration. This is a prerequisite for the S-specific NAD(P)H-hydrate dehydratase to allow the repair of both epimers of NAD(P)HX.</text>
</comment>
<dbReference type="Pfam" id="PF03853">
    <property type="entry name" value="YjeF_N"/>
    <property type="match status" value="1"/>
</dbReference>
<protein>
    <recommendedName>
        <fullName evidence="19">Bifunctional NAD(P)H-hydrate repair enzyme</fullName>
    </recommendedName>
    <alternativeName>
        <fullName evidence="19">Nicotinamide nucleotide repair protein</fullName>
    </alternativeName>
    <domain>
        <recommendedName>
            <fullName evidence="19">ADP-dependent (S)-NAD(P)H-hydrate dehydratase</fullName>
            <ecNumber evidence="19">4.2.1.136</ecNumber>
        </recommendedName>
        <alternativeName>
            <fullName evidence="19">ADP-dependent NAD(P)HX dehydratase</fullName>
        </alternativeName>
    </domain>
    <domain>
        <recommendedName>
            <fullName evidence="19">NAD(P)H-hydrate epimerase</fullName>
            <ecNumber evidence="19">5.1.99.6</ecNumber>
        </recommendedName>
    </domain>
</protein>
<evidence type="ECO:0000256" key="12">
    <source>
        <dbReference type="ARBA" id="ARBA00023239"/>
    </source>
</evidence>
<dbReference type="GO" id="GO:0046872">
    <property type="term" value="F:metal ion binding"/>
    <property type="evidence" value="ECO:0007669"/>
    <property type="project" value="UniProtKB-UniRule"/>
</dbReference>
<comment type="catalytic activity">
    <reaction evidence="16 17 19">
        <text>(6S)-NADPHX + ADP = AMP + phosphate + NADPH + H(+)</text>
        <dbReference type="Rhea" id="RHEA:32235"/>
        <dbReference type="ChEBI" id="CHEBI:15378"/>
        <dbReference type="ChEBI" id="CHEBI:43474"/>
        <dbReference type="ChEBI" id="CHEBI:57783"/>
        <dbReference type="ChEBI" id="CHEBI:64076"/>
        <dbReference type="ChEBI" id="CHEBI:456215"/>
        <dbReference type="ChEBI" id="CHEBI:456216"/>
        <dbReference type="EC" id="4.2.1.136"/>
    </reaction>
</comment>
<dbReference type="Pfam" id="PF01256">
    <property type="entry name" value="Carb_kinase"/>
    <property type="match status" value="1"/>
</dbReference>
<comment type="cofactor">
    <cofactor evidence="18 19">
        <name>K(+)</name>
        <dbReference type="ChEBI" id="CHEBI:29103"/>
    </cofactor>
    <text evidence="18 19">Binds 1 potassium ion per subunit.</text>
</comment>
<evidence type="ECO:0000259" key="20">
    <source>
        <dbReference type="PROSITE" id="PS51383"/>
    </source>
</evidence>
<evidence type="ECO:0000256" key="8">
    <source>
        <dbReference type="ARBA" id="ARBA00022857"/>
    </source>
</evidence>
<feature type="binding site" evidence="18">
    <location>
        <position position="59"/>
    </location>
    <ligand>
        <name>K(+)</name>
        <dbReference type="ChEBI" id="CHEBI:29103"/>
    </ligand>
</feature>
<comment type="caution">
    <text evidence="17">Lacks conserved residue(s) required for the propagation of feature annotation.</text>
</comment>
<evidence type="ECO:0000256" key="11">
    <source>
        <dbReference type="ARBA" id="ARBA00023235"/>
    </source>
</evidence>
<dbReference type="Proteomes" id="UP001139226">
    <property type="component" value="Unassembled WGS sequence"/>
</dbReference>
<comment type="similarity">
    <text evidence="18">Belongs to the NnrE/AIBP family.</text>
</comment>
<evidence type="ECO:0000259" key="21">
    <source>
        <dbReference type="PROSITE" id="PS51385"/>
    </source>
</evidence>
<dbReference type="NCBIfam" id="TIGR00197">
    <property type="entry name" value="yjeF_nterm"/>
    <property type="match status" value="1"/>
</dbReference>
<keyword evidence="9 18" id="KW-0630">Potassium</keyword>
<comment type="catalytic activity">
    <reaction evidence="1 18 19">
        <text>(6R)-NADHX = (6S)-NADHX</text>
        <dbReference type="Rhea" id="RHEA:32215"/>
        <dbReference type="ChEBI" id="CHEBI:64074"/>
        <dbReference type="ChEBI" id="CHEBI:64075"/>
        <dbReference type="EC" id="5.1.99.6"/>
    </reaction>
</comment>
<dbReference type="PANTHER" id="PTHR12592:SF0">
    <property type="entry name" value="ATP-DEPENDENT (S)-NAD(P)H-HYDRATE DEHYDRATASE"/>
    <property type="match status" value="1"/>
</dbReference>
<dbReference type="InterPro" id="IPR004443">
    <property type="entry name" value="YjeF_N_dom"/>
</dbReference>
<dbReference type="GO" id="GO:0052855">
    <property type="term" value="F:ADP-dependent NAD(P)H-hydrate dehydratase activity"/>
    <property type="evidence" value="ECO:0007669"/>
    <property type="project" value="UniProtKB-UniRule"/>
</dbReference>
<comment type="similarity">
    <text evidence="3 19">In the N-terminal section; belongs to the NnrE/AIBP family.</text>
</comment>
<dbReference type="PANTHER" id="PTHR12592">
    <property type="entry name" value="ATP-DEPENDENT (S)-NAD(P)H-HYDRATE DEHYDRATASE FAMILY MEMBER"/>
    <property type="match status" value="1"/>
</dbReference>
<dbReference type="InterPro" id="IPR030677">
    <property type="entry name" value="Nnr"/>
</dbReference>
<dbReference type="CDD" id="cd01171">
    <property type="entry name" value="YXKO-related"/>
    <property type="match status" value="1"/>
</dbReference>
<dbReference type="GO" id="GO:0005524">
    <property type="term" value="F:ATP binding"/>
    <property type="evidence" value="ECO:0007669"/>
    <property type="project" value="UniProtKB-UniRule"/>
</dbReference>
<evidence type="ECO:0000256" key="4">
    <source>
        <dbReference type="ARBA" id="ARBA00009524"/>
    </source>
</evidence>
<feature type="binding site" evidence="18">
    <location>
        <position position="160"/>
    </location>
    <ligand>
        <name>(6S)-NADPHX</name>
        <dbReference type="ChEBI" id="CHEBI:64076"/>
    </ligand>
</feature>
<keyword evidence="12 17" id="KW-0456">Lyase</keyword>
<feature type="binding site" evidence="18">
    <location>
        <position position="127"/>
    </location>
    <ligand>
        <name>K(+)</name>
        <dbReference type="ChEBI" id="CHEBI:29103"/>
    </ligand>
</feature>
<comment type="caution">
    <text evidence="22">The sequence shown here is derived from an EMBL/GenBank/DDBJ whole genome shotgun (WGS) entry which is preliminary data.</text>
</comment>
<evidence type="ECO:0000256" key="2">
    <source>
        <dbReference type="ARBA" id="ARBA00000909"/>
    </source>
</evidence>
<feature type="binding site" evidence="18">
    <location>
        <position position="163"/>
    </location>
    <ligand>
        <name>K(+)</name>
        <dbReference type="ChEBI" id="CHEBI:29103"/>
    </ligand>
</feature>
<keyword evidence="10 17" id="KW-0520">NAD</keyword>
<organism evidence="22 23">
    <name type="scientific">Christiangramia lutea</name>
    <dbReference type="NCBI Taxonomy" id="1607951"/>
    <lineage>
        <taxon>Bacteria</taxon>
        <taxon>Pseudomonadati</taxon>
        <taxon>Bacteroidota</taxon>
        <taxon>Flavobacteriia</taxon>
        <taxon>Flavobacteriales</taxon>
        <taxon>Flavobacteriaceae</taxon>
        <taxon>Christiangramia</taxon>
    </lineage>
</organism>
<feature type="binding site" evidence="18">
    <location>
        <begin position="58"/>
        <end position="62"/>
    </location>
    <ligand>
        <name>(6S)-NADPHX</name>
        <dbReference type="ChEBI" id="CHEBI:64076"/>
    </ligand>
</feature>
<feature type="binding site" evidence="17">
    <location>
        <begin position="412"/>
        <end position="416"/>
    </location>
    <ligand>
        <name>AMP</name>
        <dbReference type="ChEBI" id="CHEBI:456215"/>
    </ligand>
</feature>
<dbReference type="InterPro" id="IPR036652">
    <property type="entry name" value="YjeF_N_dom_sf"/>
</dbReference>
<dbReference type="PROSITE" id="PS51385">
    <property type="entry name" value="YJEF_N"/>
    <property type="match status" value="1"/>
</dbReference>
<keyword evidence="23" id="KW-1185">Reference proteome</keyword>
<comment type="similarity">
    <text evidence="17">Belongs to the NnrD/CARKD family.</text>
</comment>
<comment type="similarity">
    <text evidence="4 19">In the C-terminal section; belongs to the NnrD/CARKD family.</text>
</comment>
<comment type="function">
    <text evidence="14 19">Bifunctional enzyme that catalyzes the epimerization of the S- and R-forms of NAD(P)HX and the dehydration of the S-form of NAD(P)HX at the expense of ADP, which is converted to AMP. This allows the repair of both epimers of NAD(P)HX, a damaged form of NAD(P)H that is a result of enzymatic or heat-dependent hydration.</text>
</comment>
<proteinExistence type="inferred from homology"/>
<dbReference type="GO" id="GO:0110051">
    <property type="term" value="P:metabolite repair"/>
    <property type="evidence" value="ECO:0007669"/>
    <property type="project" value="TreeGrafter"/>
</dbReference>
<dbReference type="PIRSF" id="PIRSF017184">
    <property type="entry name" value="Nnr"/>
    <property type="match status" value="1"/>
</dbReference>
<accession>A0A9X1V243</accession>
<dbReference type="HAMAP" id="MF_01966">
    <property type="entry name" value="NADHX_epimerase"/>
    <property type="match status" value="1"/>
</dbReference>
<comment type="function">
    <text evidence="17">Catalyzes the dehydration of the S-form of NAD(P)HX at the expense of ADP, which is converted to AMP. Together with NAD(P)HX epimerase, which catalyzes the epimerization of the S- and R-forms, the enzyme allows the repair of both epimers of NAD(P)HX, a damaged form of NAD(P)H that is a result of enzymatic or heat-dependent hydration.</text>
</comment>
<dbReference type="NCBIfam" id="TIGR00196">
    <property type="entry name" value="yjeF_cterm"/>
    <property type="match status" value="1"/>
</dbReference>
<dbReference type="RefSeq" id="WP_240713199.1">
    <property type="nucleotide sequence ID" value="NZ_JAKVTV010000002.1"/>
</dbReference>
<evidence type="ECO:0000313" key="23">
    <source>
        <dbReference type="Proteomes" id="UP001139226"/>
    </source>
</evidence>
<feature type="binding site" evidence="17">
    <location>
        <position position="440"/>
    </location>
    <ligand>
        <name>AMP</name>
        <dbReference type="ChEBI" id="CHEBI:456215"/>
    </ligand>
</feature>
<dbReference type="SUPFAM" id="SSF64153">
    <property type="entry name" value="YjeF N-terminal domain-like"/>
    <property type="match status" value="1"/>
</dbReference>
<dbReference type="InterPro" id="IPR029056">
    <property type="entry name" value="Ribokinase-like"/>
</dbReference>
<keyword evidence="5 18" id="KW-0479">Metal-binding</keyword>
<evidence type="ECO:0000256" key="19">
    <source>
        <dbReference type="PIRNR" id="PIRNR017184"/>
    </source>
</evidence>
<feature type="binding site" evidence="17">
    <location>
        <position position="326"/>
    </location>
    <ligand>
        <name>(6S)-NADPHX</name>
        <dbReference type="ChEBI" id="CHEBI:64076"/>
    </ligand>
</feature>
<dbReference type="EC" id="5.1.99.6" evidence="19"/>
<dbReference type="GO" id="GO:0052856">
    <property type="term" value="F:NAD(P)HX epimerase activity"/>
    <property type="evidence" value="ECO:0007669"/>
    <property type="project" value="UniProtKB-UniRule"/>
</dbReference>
<evidence type="ECO:0000256" key="10">
    <source>
        <dbReference type="ARBA" id="ARBA00023027"/>
    </source>
</evidence>
<feature type="binding site" evidence="17">
    <location>
        <position position="377"/>
    </location>
    <ligand>
        <name>(6S)-NADPHX</name>
        <dbReference type="ChEBI" id="CHEBI:64076"/>
    </ligand>
</feature>
<evidence type="ECO:0000256" key="15">
    <source>
        <dbReference type="ARBA" id="ARBA00048238"/>
    </source>
</evidence>
<dbReference type="Gene3D" id="3.40.1190.20">
    <property type="match status" value="1"/>
</dbReference>
<feature type="domain" description="YjeF N-terminal" evidence="21">
    <location>
        <begin position="9"/>
        <end position="218"/>
    </location>
</feature>
<dbReference type="AlphaFoldDB" id="A0A9X1V243"/>
<evidence type="ECO:0000256" key="9">
    <source>
        <dbReference type="ARBA" id="ARBA00022958"/>
    </source>
</evidence>
<gene>
    <name evidence="18" type="primary">nnrE</name>
    <name evidence="17" type="synonym">nnrD</name>
    <name evidence="22" type="ORF">ML462_07550</name>
</gene>
<evidence type="ECO:0000256" key="17">
    <source>
        <dbReference type="HAMAP-Rule" id="MF_01965"/>
    </source>
</evidence>
<feature type="domain" description="YjeF C-terminal" evidence="20">
    <location>
        <begin position="228"/>
        <end position="500"/>
    </location>
</feature>
<reference evidence="22" key="1">
    <citation type="submission" date="2022-03" db="EMBL/GenBank/DDBJ databases">
        <title>Gramella crocea sp. nov., isolated from activated sludge of a seafood processing plant.</title>
        <authorList>
            <person name="Zhang X."/>
        </authorList>
    </citation>
    <scope>NUCLEOTIDE SEQUENCE</scope>
    <source>
        <strain evidence="22">YJ019</strain>
    </source>
</reference>
<keyword evidence="6 17" id="KW-0547">Nucleotide-binding</keyword>
<keyword evidence="8 17" id="KW-0521">NADP</keyword>
<comment type="subunit">
    <text evidence="17">Homotetramer.</text>
</comment>
<evidence type="ECO:0000256" key="13">
    <source>
        <dbReference type="ARBA" id="ARBA00023268"/>
    </source>
</evidence>
<evidence type="ECO:0000256" key="5">
    <source>
        <dbReference type="ARBA" id="ARBA00022723"/>
    </source>
</evidence>
<keyword evidence="7 17" id="KW-0067">ATP-binding</keyword>
<dbReference type="EC" id="4.2.1.136" evidence="19"/>
<dbReference type="InterPro" id="IPR017953">
    <property type="entry name" value="Carbohydrate_kinase_pred_CS"/>
</dbReference>
<name>A0A9X1V243_9FLAO</name>
<sequence>MKILSAEQLSQADKETIKKQEISSEGLMERAATLVFNEIHKRLEGAPIPIKIFCGIGNNGGDGLVIARHLVQHGYHVNVYIVNYSDKRSDDFLSNYEKLKEVTDDWPEMIKNEANFPEIRTGDFVIDAIFGIGLNRPIEGWVAKLVEHINNSQAFTLAIDMPSGLFSDKAPGENASIIEADFTLSFQTPKLVFFLPATMDYVGNLQILDIGLDKQFLAKVDSNYRLINKEEAIQLYKPRKTNTHKGDYGHALIIGGSYGKIGSVLLTATSALRTGSGLCSLYIPKCGYDIVQTALPEAMVLTDKENHLLNAYPNTFDADVVCFGMGVGTSNKAKAALEDLLNSVNSPVVIDADGLNLLAQNKSLIDLLPENSVLTPHPGELQRLIGSWKDDFEKLELVRSFSKKYKIIVVVKGAHSFIIQGDNVYINNSGNPGMATAGSGDVLSGVITSLIGQGYDPVIASILGVFLHGRSGDIAAKEMGFEGVLAGEIASNMGKAIKELYT</sequence>
<dbReference type="GO" id="GO:0046496">
    <property type="term" value="P:nicotinamide nucleotide metabolic process"/>
    <property type="evidence" value="ECO:0007669"/>
    <property type="project" value="UniProtKB-UniRule"/>
</dbReference>
<feature type="binding site" evidence="18">
    <location>
        <begin position="131"/>
        <end position="137"/>
    </location>
    <ligand>
        <name>(6S)-NADPHX</name>
        <dbReference type="ChEBI" id="CHEBI:64076"/>
    </ligand>
</feature>
<evidence type="ECO:0000313" key="22">
    <source>
        <dbReference type="EMBL" id="MCH4823027.1"/>
    </source>
</evidence>
<evidence type="ECO:0000256" key="16">
    <source>
        <dbReference type="ARBA" id="ARBA00049209"/>
    </source>
</evidence>
<dbReference type="HAMAP" id="MF_01965">
    <property type="entry name" value="NADHX_dehydratase"/>
    <property type="match status" value="1"/>
</dbReference>